<dbReference type="PANTHER" id="PTHR14015:SF2">
    <property type="entry name" value="OPIOID GROWTH FACTOR RECEPTOR (OGFR) CONSERVED DOMAIN-CONTAINING PROTEIN"/>
    <property type="match status" value="1"/>
</dbReference>
<gene>
    <name evidence="3" type="ORF">L198_02762</name>
</gene>
<dbReference type="PANTHER" id="PTHR14015">
    <property type="entry name" value="OPIOID GROWTH FACTOR RECEPTOR OGFR ZETA-TYPE OPIOID RECEPTOR"/>
    <property type="match status" value="1"/>
</dbReference>
<organism evidence="3 4">
    <name type="scientific">Cryptococcus wingfieldii CBS 7118</name>
    <dbReference type="NCBI Taxonomy" id="1295528"/>
    <lineage>
        <taxon>Eukaryota</taxon>
        <taxon>Fungi</taxon>
        <taxon>Dikarya</taxon>
        <taxon>Basidiomycota</taxon>
        <taxon>Agaricomycotina</taxon>
        <taxon>Tremellomycetes</taxon>
        <taxon>Tremellales</taxon>
        <taxon>Cryptococcaceae</taxon>
        <taxon>Cryptococcus</taxon>
    </lineage>
</organism>
<dbReference type="AlphaFoldDB" id="A0A1E3JMD0"/>
<name>A0A1E3JMD0_9TREE</name>
<dbReference type="EMBL" id="AWGH01000006">
    <property type="protein sequence ID" value="ODO02031.1"/>
    <property type="molecule type" value="Genomic_DNA"/>
</dbReference>
<dbReference type="GO" id="GO:0140625">
    <property type="term" value="F:opioid growth factor receptor activity"/>
    <property type="evidence" value="ECO:0007669"/>
    <property type="project" value="InterPro"/>
</dbReference>
<accession>A0A1E3JMD0</accession>
<feature type="domain" description="Opioid growth factor receptor (OGFr) conserved" evidence="2">
    <location>
        <begin position="24"/>
        <end position="212"/>
    </location>
</feature>
<protein>
    <recommendedName>
        <fullName evidence="2">Opioid growth factor receptor (OGFr) conserved domain-containing protein</fullName>
    </recommendedName>
</protein>
<dbReference type="InterPro" id="IPR039574">
    <property type="entry name" value="OGFr"/>
</dbReference>
<dbReference type="Pfam" id="PF04664">
    <property type="entry name" value="OGFr_N"/>
    <property type="match status" value="1"/>
</dbReference>
<reference evidence="3 4" key="1">
    <citation type="submission" date="2016-06" db="EMBL/GenBank/DDBJ databases">
        <title>Evolution of pathogenesis and genome organization in the Tremellales.</title>
        <authorList>
            <person name="Cuomo C."/>
            <person name="Litvintseva A."/>
            <person name="Heitman J."/>
            <person name="Chen Y."/>
            <person name="Sun S."/>
            <person name="Springer D."/>
            <person name="Dromer F."/>
            <person name="Young S."/>
            <person name="Zeng Q."/>
            <person name="Chapman S."/>
            <person name="Gujja S."/>
            <person name="Saif S."/>
            <person name="Birren B."/>
        </authorList>
    </citation>
    <scope>NUCLEOTIDE SEQUENCE [LARGE SCALE GENOMIC DNA]</scope>
    <source>
        <strain evidence="3 4">CBS 7118</strain>
    </source>
</reference>
<evidence type="ECO:0000256" key="1">
    <source>
        <dbReference type="ARBA" id="ARBA00010365"/>
    </source>
</evidence>
<sequence>MSKPRDIQQFLDSYPHSSSNPDLTSNIKFYRNEIPCRPGTKRYEEWVQAHGRDWRHLEWDHGYIQWFFPIREHGVNPRAQPLELHEIEVMKDDPEVLERLLRSYKMILAFYGIDFNGGHLKLAENHKERLSNLRSANHNLLRLTRILKHLSEFPALQPHAAPLVLFFTALHSEGLLDFSNSTMRGGSLEGWWSNCFRDVEERKEVRKVVLNRGEYEDGVWGWKAFEAWYEERVKGGKVGFLGKDATQPVDSTD</sequence>
<comment type="similarity">
    <text evidence="1">Belongs to the opioid growth factor receptor family.</text>
</comment>
<dbReference type="GeneID" id="30191975"/>
<dbReference type="Proteomes" id="UP000094819">
    <property type="component" value="Unassembled WGS sequence"/>
</dbReference>
<evidence type="ECO:0000259" key="2">
    <source>
        <dbReference type="Pfam" id="PF04664"/>
    </source>
</evidence>
<dbReference type="GO" id="GO:0016020">
    <property type="term" value="C:membrane"/>
    <property type="evidence" value="ECO:0007669"/>
    <property type="project" value="InterPro"/>
</dbReference>
<dbReference type="OrthoDB" id="9030204at2759"/>
<comment type="caution">
    <text evidence="3">The sequence shown here is derived from an EMBL/GenBank/DDBJ whole genome shotgun (WGS) entry which is preliminary data.</text>
</comment>
<evidence type="ECO:0000313" key="4">
    <source>
        <dbReference type="Proteomes" id="UP000094819"/>
    </source>
</evidence>
<keyword evidence="4" id="KW-1185">Reference proteome</keyword>
<evidence type="ECO:0000313" key="3">
    <source>
        <dbReference type="EMBL" id="ODO02031.1"/>
    </source>
</evidence>
<dbReference type="InterPro" id="IPR006757">
    <property type="entry name" value="OGF_rcpt"/>
</dbReference>
<proteinExistence type="inferred from homology"/>
<dbReference type="RefSeq" id="XP_019033283.1">
    <property type="nucleotide sequence ID" value="XM_019174904.1"/>
</dbReference>